<reference evidence="1 2" key="2">
    <citation type="submission" date="2018-07" db="EMBL/GenBank/DDBJ databases">
        <title>Diversity of Mesorhizobium strains in Brazil.</title>
        <authorList>
            <person name="Helene L.C.F."/>
            <person name="Dall'Agnol R."/>
            <person name="Delamuta J.R.M."/>
            <person name="Hungria M."/>
        </authorList>
    </citation>
    <scope>NUCLEOTIDE SEQUENCE [LARGE SCALE GENOMIC DNA]</scope>
    <source>
        <strain evidence="1 2">AC99b</strain>
    </source>
</reference>
<dbReference type="EMBL" id="QMBP01000003">
    <property type="protein sequence ID" value="RAZ91247.1"/>
    <property type="molecule type" value="Genomic_DNA"/>
</dbReference>
<comment type="caution">
    <text evidence="1">The sequence shown here is derived from an EMBL/GenBank/DDBJ whole genome shotgun (WGS) entry which is preliminary data.</text>
</comment>
<reference evidence="2" key="1">
    <citation type="submission" date="2018-06" db="EMBL/GenBank/DDBJ databases">
        <authorList>
            <person name="Helene L.C."/>
            <person name="Dall'Agnol R."/>
            <person name="Delamuta J.R."/>
            <person name="Hungria M."/>
        </authorList>
    </citation>
    <scope>NUCLEOTIDE SEQUENCE [LARGE SCALE GENOMIC DNA]</scope>
    <source>
        <strain evidence="2">AC99b</strain>
    </source>
</reference>
<evidence type="ECO:0000313" key="2">
    <source>
        <dbReference type="Proteomes" id="UP000251558"/>
    </source>
</evidence>
<dbReference type="AlphaFoldDB" id="A0A330I2G3"/>
<proteinExistence type="predicted"/>
<organism evidence="1 2">
    <name type="scientific">Mesorhizobium hawassense</name>
    <dbReference type="NCBI Taxonomy" id="1209954"/>
    <lineage>
        <taxon>Bacteria</taxon>
        <taxon>Pseudomonadati</taxon>
        <taxon>Pseudomonadota</taxon>
        <taxon>Alphaproteobacteria</taxon>
        <taxon>Hyphomicrobiales</taxon>
        <taxon>Phyllobacteriaceae</taxon>
        <taxon>Mesorhizobium</taxon>
    </lineage>
</organism>
<gene>
    <name evidence="1" type="ORF">DPM33_08010</name>
</gene>
<sequence length="28" mass="3043">MKKTYEKPVLVKREKLSNVLAVASGPVG</sequence>
<evidence type="ECO:0000313" key="1">
    <source>
        <dbReference type="EMBL" id="RAZ91247.1"/>
    </source>
</evidence>
<protein>
    <submittedName>
        <fullName evidence="1">Putative RiPP</fullName>
    </submittedName>
</protein>
<name>A0A330I2G3_9HYPH</name>
<accession>A0A330I2G3</accession>
<keyword evidence="2" id="KW-1185">Reference proteome</keyword>
<dbReference type="Proteomes" id="UP000251558">
    <property type="component" value="Unassembled WGS sequence"/>
</dbReference>